<comment type="similarity">
    <text evidence="7">Belongs to the alanine racemase family.</text>
</comment>
<keyword evidence="4 7" id="KW-0663">Pyridoxal phosphate</keyword>
<keyword evidence="5 7" id="KW-0413">Isomerase</keyword>
<gene>
    <name evidence="11" type="primary">alr</name>
    <name evidence="11" type="ORF">GOEFS_094_00030</name>
</gene>
<comment type="catalytic activity">
    <reaction evidence="1 7">
        <text>L-alanine = D-alanine</text>
        <dbReference type="Rhea" id="RHEA:20249"/>
        <dbReference type="ChEBI" id="CHEBI:57416"/>
        <dbReference type="ChEBI" id="CHEBI:57972"/>
        <dbReference type="EC" id="5.1.1.1"/>
    </reaction>
</comment>
<evidence type="ECO:0000313" key="12">
    <source>
        <dbReference type="Proteomes" id="UP000035034"/>
    </source>
</evidence>
<dbReference type="NCBIfam" id="TIGR00492">
    <property type="entry name" value="alr"/>
    <property type="match status" value="1"/>
</dbReference>
<dbReference type="InterPro" id="IPR009006">
    <property type="entry name" value="Ala_racemase/Decarboxylase_C"/>
</dbReference>
<dbReference type="GO" id="GO:0008784">
    <property type="term" value="F:alanine racemase activity"/>
    <property type="evidence" value="ECO:0007669"/>
    <property type="project" value="UniProtKB-UniRule"/>
</dbReference>
<feature type="binding site" evidence="7 9">
    <location>
        <position position="315"/>
    </location>
    <ligand>
        <name>substrate</name>
    </ligand>
</feature>
<dbReference type="Proteomes" id="UP000035034">
    <property type="component" value="Unassembled WGS sequence"/>
</dbReference>
<dbReference type="FunFam" id="2.40.37.10:FF:000015">
    <property type="entry name" value="Alanine racemase"/>
    <property type="match status" value="1"/>
</dbReference>
<feature type="domain" description="Alanine racemase C-terminal" evidence="10">
    <location>
        <begin position="246"/>
        <end position="375"/>
    </location>
</feature>
<dbReference type="InterPro" id="IPR000821">
    <property type="entry name" value="Ala_racemase"/>
</dbReference>
<dbReference type="EC" id="5.1.1.1" evidence="3 7"/>
<organism evidence="11 12">
    <name type="scientific">Gordonia effusa NBRC 100432</name>
    <dbReference type="NCBI Taxonomy" id="1077974"/>
    <lineage>
        <taxon>Bacteria</taxon>
        <taxon>Bacillati</taxon>
        <taxon>Actinomycetota</taxon>
        <taxon>Actinomycetes</taxon>
        <taxon>Mycobacteriales</taxon>
        <taxon>Gordoniaceae</taxon>
        <taxon>Gordonia</taxon>
    </lineage>
</organism>
<evidence type="ECO:0000256" key="1">
    <source>
        <dbReference type="ARBA" id="ARBA00000316"/>
    </source>
</evidence>
<dbReference type="AlphaFoldDB" id="H0R3Q3"/>
<dbReference type="Gene3D" id="3.20.20.10">
    <property type="entry name" value="Alanine racemase"/>
    <property type="match status" value="1"/>
</dbReference>
<dbReference type="GO" id="GO:0030632">
    <property type="term" value="P:D-alanine biosynthetic process"/>
    <property type="evidence" value="ECO:0007669"/>
    <property type="project" value="UniProtKB-UniRule"/>
</dbReference>
<keyword evidence="12" id="KW-1185">Reference proteome</keyword>
<name>H0R3Q3_9ACTN</name>
<dbReference type="GO" id="GO:0030170">
    <property type="term" value="F:pyridoxal phosphate binding"/>
    <property type="evidence" value="ECO:0007669"/>
    <property type="project" value="UniProtKB-UniRule"/>
</dbReference>
<evidence type="ECO:0000256" key="8">
    <source>
        <dbReference type="PIRSR" id="PIRSR600821-50"/>
    </source>
</evidence>
<evidence type="ECO:0000313" key="11">
    <source>
        <dbReference type="EMBL" id="GAB19704.1"/>
    </source>
</evidence>
<dbReference type="Gene3D" id="2.40.37.10">
    <property type="entry name" value="Lyase, Ornithine Decarboxylase, Chain A, domain 1"/>
    <property type="match status" value="1"/>
</dbReference>
<dbReference type="CDD" id="cd00430">
    <property type="entry name" value="PLPDE_III_AR"/>
    <property type="match status" value="1"/>
</dbReference>
<comment type="caution">
    <text evidence="11">The sequence shown here is derived from an EMBL/GenBank/DDBJ whole genome shotgun (WGS) entry which is preliminary data.</text>
</comment>
<dbReference type="PANTHER" id="PTHR30511:SF0">
    <property type="entry name" value="ALANINE RACEMASE, CATABOLIC-RELATED"/>
    <property type="match status" value="1"/>
</dbReference>
<proteinExistence type="inferred from homology"/>
<dbReference type="GO" id="GO:0009252">
    <property type="term" value="P:peptidoglycan biosynthetic process"/>
    <property type="evidence" value="ECO:0007669"/>
    <property type="project" value="TreeGrafter"/>
</dbReference>
<dbReference type="Pfam" id="PF01168">
    <property type="entry name" value="Ala_racemase_N"/>
    <property type="match status" value="1"/>
</dbReference>
<dbReference type="InterPro" id="IPR020622">
    <property type="entry name" value="Ala_racemase_pyridoxalP-BS"/>
</dbReference>
<dbReference type="PRINTS" id="PR00992">
    <property type="entry name" value="ALARACEMASE"/>
</dbReference>
<dbReference type="InterPro" id="IPR011079">
    <property type="entry name" value="Ala_racemase_C"/>
</dbReference>
<evidence type="ECO:0000256" key="7">
    <source>
        <dbReference type="HAMAP-Rule" id="MF_01201"/>
    </source>
</evidence>
<dbReference type="eggNOG" id="COG0787">
    <property type="taxonomic scope" value="Bacteria"/>
</dbReference>
<reference evidence="11 12" key="1">
    <citation type="submission" date="2011-12" db="EMBL/GenBank/DDBJ databases">
        <title>Whole genome shotgun sequence of Gordonia effusa NBRC 100432.</title>
        <authorList>
            <person name="Yoshida I."/>
            <person name="Takarada H."/>
            <person name="Hosoyama A."/>
            <person name="Tsuchikane K."/>
            <person name="Katsumata H."/>
            <person name="Yamazaki S."/>
            <person name="Fujita N."/>
        </authorList>
    </citation>
    <scope>NUCLEOTIDE SEQUENCE [LARGE SCALE GENOMIC DNA]</scope>
    <source>
        <strain evidence="11 12">NBRC 100432</strain>
    </source>
</reference>
<evidence type="ECO:0000256" key="3">
    <source>
        <dbReference type="ARBA" id="ARBA00013089"/>
    </source>
</evidence>
<evidence type="ECO:0000256" key="2">
    <source>
        <dbReference type="ARBA" id="ARBA00001933"/>
    </source>
</evidence>
<evidence type="ECO:0000256" key="9">
    <source>
        <dbReference type="PIRSR" id="PIRSR600821-52"/>
    </source>
</evidence>
<dbReference type="PROSITE" id="PS00395">
    <property type="entry name" value="ALANINE_RACEMASE"/>
    <property type="match status" value="1"/>
</dbReference>
<feature type="modified residue" description="N6-(pyridoxal phosphate)lysine" evidence="7 8">
    <location>
        <position position="38"/>
    </location>
</feature>
<dbReference type="STRING" id="1077974.GOEFS_094_00030"/>
<accession>H0R3Q3</accession>
<dbReference type="EMBL" id="BAEH01000094">
    <property type="protein sequence ID" value="GAB19704.1"/>
    <property type="molecule type" value="Genomic_DNA"/>
</dbReference>
<dbReference type="SMART" id="SM01005">
    <property type="entry name" value="Ala_racemase_C"/>
    <property type="match status" value="1"/>
</dbReference>
<dbReference type="SUPFAM" id="SSF50621">
    <property type="entry name" value="Alanine racemase C-terminal domain-like"/>
    <property type="match status" value="1"/>
</dbReference>
<evidence type="ECO:0000256" key="5">
    <source>
        <dbReference type="ARBA" id="ARBA00023235"/>
    </source>
</evidence>
<dbReference type="UniPathway" id="UPA00042">
    <property type="reaction ID" value="UER00497"/>
</dbReference>
<comment type="function">
    <text evidence="7">Catalyzes the interconversion of L-alanine and D-alanine. May also act on other amino acids.</text>
</comment>
<feature type="active site" description="Proton acceptor; specific for D-alanine" evidence="7">
    <location>
        <position position="38"/>
    </location>
</feature>
<sequence length="388" mass="39824">MRLMNSPDLTATIDLAAIAHNVGVLRDTSGADVLAVVKADAYGHGAVPVARTMLAAGAAGLGVARLPEALVLRESGIDAPITAWLHTGSTDFAAGVAAGIDIAVSSPRQLDAVVAAARAVGTTATVTIKVDTGLRRSGVAVEEWSDFVDVCAKALADNSIRLQGMMTHLACGDEPSNPLNSAQAAELDAAVADLARLGITPQAVHISNSPAALSRRDLSRDIVRPGIALYGRTPLPAIGDFGLIPAMTLSAEVALVKKVRTGEGVSYGQTWIAQRDSMIAVIPAGYADGVPRTLSGQLRVFINGQPFAGVGRVCMDQFVVDLGPDGGGVVEGDRAVLFGTGADGGPTAREWADATGTIDYEIVSGIGTRVVRQYVGGARSEVIDDGRA</sequence>
<dbReference type="Pfam" id="PF00842">
    <property type="entry name" value="Ala_racemase_C"/>
    <property type="match status" value="1"/>
</dbReference>
<dbReference type="PANTHER" id="PTHR30511">
    <property type="entry name" value="ALANINE RACEMASE"/>
    <property type="match status" value="1"/>
</dbReference>
<evidence type="ECO:0000256" key="4">
    <source>
        <dbReference type="ARBA" id="ARBA00022898"/>
    </source>
</evidence>
<dbReference type="SUPFAM" id="SSF51419">
    <property type="entry name" value="PLP-binding barrel"/>
    <property type="match status" value="1"/>
</dbReference>
<feature type="active site" description="Proton acceptor; specific for L-alanine" evidence="7">
    <location>
        <position position="267"/>
    </location>
</feature>
<dbReference type="InterPro" id="IPR001608">
    <property type="entry name" value="Ala_racemase_N"/>
</dbReference>
<comment type="pathway">
    <text evidence="7">Amino-acid biosynthesis; D-alanine biosynthesis; D-alanine from L-alanine: step 1/1.</text>
</comment>
<evidence type="ECO:0000259" key="10">
    <source>
        <dbReference type="SMART" id="SM01005"/>
    </source>
</evidence>
<feature type="binding site" evidence="7 9">
    <location>
        <position position="136"/>
    </location>
    <ligand>
        <name>substrate</name>
    </ligand>
</feature>
<dbReference type="FunFam" id="3.20.20.10:FF:000002">
    <property type="entry name" value="Alanine racemase"/>
    <property type="match status" value="1"/>
</dbReference>
<dbReference type="HAMAP" id="MF_01201">
    <property type="entry name" value="Ala_racemase"/>
    <property type="match status" value="1"/>
</dbReference>
<dbReference type="GO" id="GO:0005829">
    <property type="term" value="C:cytosol"/>
    <property type="evidence" value="ECO:0007669"/>
    <property type="project" value="TreeGrafter"/>
</dbReference>
<dbReference type="InterPro" id="IPR029066">
    <property type="entry name" value="PLP-binding_barrel"/>
</dbReference>
<protein>
    <recommendedName>
        <fullName evidence="6 7">Alanine racemase</fullName>
        <ecNumber evidence="3 7">5.1.1.1</ecNumber>
    </recommendedName>
</protein>
<comment type="cofactor">
    <cofactor evidence="2 7 8">
        <name>pyridoxal 5'-phosphate</name>
        <dbReference type="ChEBI" id="CHEBI:597326"/>
    </cofactor>
</comment>
<evidence type="ECO:0000256" key="6">
    <source>
        <dbReference type="ARBA" id="ARBA00072221"/>
    </source>
</evidence>